<evidence type="ECO:0000256" key="1">
    <source>
        <dbReference type="ARBA" id="ARBA00022723"/>
    </source>
</evidence>
<dbReference type="OrthoDB" id="5977668at2759"/>
<sequence>MAHRFLHGSNRACVLLRRLSHSISSLRAAAAGDYWSDFLRQEIEDHPPLKRSSDPTPGSLEEQQWKTKSVEFYHPWPEWVKLMEHLLKRGYLDRAIFQPSASTCASSNDFNHIRTACLNFARERSELIRYLSRKDIRQIVGSGCPSLDRKAVNSAKRLRAFVGANEGEVCSSCKLRGNCERAYVKAREEERGRTLDVMRIVLTYGFDAVNASVEGKPCLDKAIKESLRELLNDMLELSIKEDGSIYEGKRHEMPSSMKQGDWICPKCRFLNFAKNIKCLRCDGGFQERLAKLREDRVHLPLKKGDWICEKCNFLNFAKNAKCLQCNEKPTNRLMNPDVIT</sequence>
<evidence type="ECO:0000259" key="5">
    <source>
        <dbReference type="PROSITE" id="PS50199"/>
    </source>
</evidence>
<dbReference type="InterPro" id="IPR036443">
    <property type="entry name" value="Znf_RanBP2_sf"/>
</dbReference>
<dbReference type="GO" id="GO:0005737">
    <property type="term" value="C:cytoplasm"/>
    <property type="evidence" value="ECO:0007669"/>
    <property type="project" value="TreeGrafter"/>
</dbReference>
<dbReference type="GO" id="GO:0003729">
    <property type="term" value="F:mRNA binding"/>
    <property type="evidence" value="ECO:0007669"/>
    <property type="project" value="TreeGrafter"/>
</dbReference>
<dbReference type="Proteomes" id="UP000636800">
    <property type="component" value="Unassembled WGS sequence"/>
</dbReference>
<accession>A0A835P948</accession>
<feature type="domain" description="RanBP2-type" evidence="5">
    <location>
        <begin position="258"/>
        <end position="281"/>
    </location>
</feature>
<dbReference type="EMBL" id="JADCNL010000426">
    <property type="protein sequence ID" value="KAG0447796.1"/>
    <property type="molecule type" value="Genomic_DNA"/>
</dbReference>
<dbReference type="PROSITE" id="PS01358">
    <property type="entry name" value="ZF_RANBP2_1"/>
    <property type="match status" value="2"/>
</dbReference>
<keyword evidence="7" id="KW-1185">Reference proteome</keyword>
<evidence type="ECO:0000313" key="6">
    <source>
        <dbReference type="EMBL" id="KAG0447796.1"/>
    </source>
</evidence>
<comment type="caution">
    <text evidence="6">The sequence shown here is derived from an EMBL/GenBank/DDBJ whole genome shotgun (WGS) entry which is preliminary data.</text>
</comment>
<proteinExistence type="predicted"/>
<keyword evidence="3" id="KW-0862">Zinc</keyword>
<evidence type="ECO:0000313" key="7">
    <source>
        <dbReference type="Proteomes" id="UP000636800"/>
    </source>
</evidence>
<dbReference type="GO" id="GO:0008270">
    <property type="term" value="F:zinc ion binding"/>
    <property type="evidence" value="ECO:0007669"/>
    <property type="project" value="UniProtKB-KW"/>
</dbReference>
<reference evidence="6 7" key="1">
    <citation type="journal article" date="2020" name="Nat. Food">
        <title>A phased Vanilla planifolia genome enables genetic improvement of flavour and production.</title>
        <authorList>
            <person name="Hasing T."/>
            <person name="Tang H."/>
            <person name="Brym M."/>
            <person name="Khazi F."/>
            <person name="Huang T."/>
            <person name="Chambers A.H."/>
        </authorList>
    </citation>
    <scope>NUCLEOTIDE SEQUENCE [LARGE SCALE GENOMIC DNA]</scope>
    <source>
        <tissue evidence="6">Leaf</tissue>
    </source>
</reference>
<evidence type="ECO:0000256" key="3">
    <source>
        <dbReference type="ARBA" id="ARBA00022833"/>
    </source>
</evidence>
<dbReference type="InterPro" id="IPR001876">
    <property type="entry name" value="Znf_RanBP2"/>
</dbReference>
<gene>
    <name evidence="6" type="ORF">HPP92_028160</name>
</gene>
<dbReference type="PROSITE" id="PS50199">
    <property type="entry name" value="ZF_RANBP2_2"/>
    <property type="match status" value="2"/>
</dbReference>
<feature type="domain" description="RanBP2-type" evidence="5">
    <location>
        <begin position="302"/>
        <end position="331"/>
    </location>
</feature>
<organism evidence="6 7">
    <name type="scientific">Vanilla planifolia</name>
    <name type="common">Vanilla</name>
    <dbReference type="NCBI Taxonomy" id="51239"/>
    <lineage>
        <taxon>Eukaryota</taxon>
        <taxon>Viridiplantae</taxon>
        <taxon>Streptophyta</taxon>
        <taxon>Embryophyta</taxon>
        <taxon>Tracheophyta</taxon>
        <taxon>Spermatophyta</taxon>
        <taxon>Magnoliopsida</taxon>
        <taxon>Liliopsida</taxon>
        <taxon>Asparagales</taxon>
        <taxon>Orchidaceae</taxon>
        <taxon>Vanilloideae</taxon>
        <taxon>Vanilleae</taxon>
        <taxon>Vanilla</taxon>
    </lineage>
</organism>
<keyword evidence="2 4" id="KW-0863">Zinc-finger</keyword>
<evidence type="ECO:0000256" key="2">
    <source>
        <dbReference type="ARBA" id="ARBA00022771"/>
    </source>
</evidence>
<dbReference type="AlphaFoldDB" id="A0A835P948"/>
<dbReference type="PANTHER" id="PTHR23111">
    <property type="entry name" value="ZINC FINGER PROTEIN"/>
    <property type="match status" value="1"/>
</dbReference>
<dbReference type="SUPFAM" id="SSF90209">
    <property type="entry name" value="Ran binding protein zinc finger-like"/>
    <property type="match status" value="2"/>
</dbReference>
<evidence type="ECO:0000256" key="4">
    <source>
        <dbReference type="PROSITE-ProRule" id="PRU00322"/>
    </source>
</evidence>
<dbReference type="Pfam" id="PF00641">
    <property type="entry name" value="Zn_ribbon_RanBP"/>
    <property type="match status" value="2"/>
</dbReference>
<protein>
    <recommendedName>
        <fullName evidence="5">RanBP2-type domain-containing protein</fullName>
    </recommendedName>
</protein>
<dbReference type="PANTHER" id="PTHR23111:SF23">
    <property type="entry name" value="RAN BP2_NZF ZINC FINGER-LIKE SUPERFAMILY PROTEIN"/>
    <property type="match status" value="1"/>
</dbReference>
<name>A0A835P948_VANPL</name>
<keyword evidence="1" id="KW-0479">Metal-binding</keyword>
<dbReference type="Gene3D" id="4.10.1060.10">
    <property type="entry name" value="Zinc finger, RanBP2-type"/>
    <property type="match status" value="2"/>
</dbReference>
<dbReference type="SMART" id="SM00547">
    <property type="entry name" value="ZnF_RBZ"/>
    <property type="match status" value="2"/>
</dbReference>